<dbReference type="AlphaFoldDB" id="A0A495RJS5"/>
<comment type="caution">
    <text evidence="1">The sequence shown here is derived from an EMBL/GenBank/DDBJ whole genome shotgun (WGS) entry which is preliminary data.</text>
</comment>
<protein>
    <submittedName>
        <fullName evidence="1">Putative sensory transduction regulator</fullName>
    </submittedName>
</protein>
<dbReference type="OrthoDB" id="6398515at2"/>
<gene>
    <name evidence="1" type="ORF">DES39_0936</name>
</gene>
<sequence length="152" mass="17405">MTELSQIAQWLNKMNVDFYQDEDDFTIHLSYLQKIDGIYEAKIELIDDILKVVITAQIKLSAIISLMAELSQINQSIYFTKIYLDIVDDSEPKIIFTYAIHAADDLTFNQFSLSLASVEEEALQVIGELNSCELLNNKCRDTHQSIVPLVFH</sequence>
<dbReference type="Proteomes" id="UP000278542">
    <property type="component" value="Unassembled WGS sequence"/>
</dbReference>
<organism evidence="1 2">
    <name type="scientific">Orbus hercynius</name>
    <dbReference type="NCBI Taxonomy" id="593135"/>
    <lineage>
        <taxon>Bacteria</taxon>
        <taxon>Pseudomonadati</taxon>
        <taxon>Pseudomonadota</taxon>
        <taxon>Gammaproteobacteria</taxon>
        <taxon>Orbales</taxon>
        <taxon>Orbaceae</taxon>
        <taxon>Orbus</taxon>
    </lineage>
</organism>
<reference evidence="1 2" key="1">
    <citation type="submission" date="2018-10" db="EMBL/GenBank/DDBJ databases">
        <title>Genomic Encyclopedia of Type Strains, Phase IV (KMG-IV): sequencing the most valuable type-strain genomes for metagenomic binning, comparative biology and taxonomic classification.</title>
        <authorList>
            <person name="Goeker M."/>
        </authorList>
    </citation>
    <scope>NUCLEOTIDE SEQUENCE [LARGE SCALE GENOMIC DNA]</scope>
    <source>
        <strain evidence="1 2">DSM 22228</strain>
    </source>
</reference>
<dbReference type="EMBL" id="RBWY01000001">
    <property type="protein sequence ID" value="RKS87695.1"/>
    <property type="molecule type" value="Genomic_DNA"/>
</dbReference>
<proteinExistence type="predicted"/>
<name>A0A495RJS5_9GAMM</name>
<evidence type="ECO:0000313" key="2">
    <source>
        <dbReference type="Proteomes" id="UP000278542"/>
    </source>
</evidence>
<dbReference type="InterPro" id="IPR019660">
    <property type="entry name" value="Put_sensory_transdc_reg_YbjN"/>
</dbReference>
<dbReference type="Pfam" id="PF10722">
    <property type="entry name" value="YbjN"/>
    <property type="match status" value="1"/>
</dbReference>
<dbReference type="RefSeq" id="WP_121144573.1">
    <property type="nucleotide sequence ID" value="NZ_RBWY01000001.1"/>
</dbReference>
<evidence type="ECO:0000313" key="1">
    <source>
        <dbReference type="EMBL" id="RKS87695.1"/>
    </source>
</evidence>
<keyword evidence="2" id="KW-1185">Reference proteome</keyword>
<accession>A0A495RJS5</accession>